<accession>A0ABN8HWL8</accession>
<name>A0ABN8HWL8_9NEOP</name>
<evidence type="ECO:0000256" key="1">
    <source>
        <dbReference type="SAM" id="MobiDB-lite"/>
    </source>
</evidence>
<feature type="non-terminal residue" evidence="2">
    <location>
        <position position="1"/>
    </location>
</feature>
<feature type="region of interest" description="Disordered" evidence="1">
    <location>
        <begin position="1"/>
        <end position="114"/>
    </location>
</feature>
<evidence type="ECO:0000313" key="3">
    <source>
        <dbReference type="Proteomes" id="UP000837857"/>
    </source>
</evidence>
<sequence>MGKGLVSEASGGQAAAGPGFHPLPRLWPPGAGSPVGPVRLRWARPHRRQFRAGGPSSNAEPARPCWYQRAPPSSTPPGPERSAFPDLRAAGLQETPRSQSLVPANPRYIYTQKS</sequence>
<feature type="compositionally biased region" description="Basic residues" evidence="1">
    <location>
        <begin position="41"/>
        <end position="50"/>
    </location>
</feature>
<dbReference type="Proteomes" id="UP000837857">
    <property type="component" value="Chromosome 12"/>
</dbReference>
<reference evidence="2" key="1">
    <citation type="submission" date="2022-03" db="EMBL/GenBank/DDBJ databases">
        <authorList>
            <person name="Martin H S."/>
        </authorList>
    </citation>
    <scope>NUCLEOTIDE SEQUENCE</scope>
</reference>
<proteinExistence type="predicted"/>
<evidence type="ECO:0000313" key="2">
    <source>
        <dbReference type="EMBL" id="CAH2040799.1"/>
    </source>
</evidence>
<organism evidence="2 3">
    <name type="scientific">Iphiclides podalirius</name>
    <name type="common">scarce swallowtail</name>
    <dbReference type="NCBI Taxonomy" id="110791"/>
    <lineage>
        <taxon>Eukaryota</taxon>
        <taxon>Metazoa</taxon>
        <taxon>Ecdysozoa</taxon>
        <taxon>Arthropoda</taxon>
        <taxon>Hexapoda</taxon>
        <taxon>Insecta</taxon>
        <taxon>Pterygota</taxon>
        <taxon>Neoptera</taxon>
        <taxon>Endopterygota</taxon>
        <taxon>Lepidoptera</taxon>
        <taxon>Glossata</taxon>
        <taxon>Ditrysia</taxon>
        <taxon>Papilionoidea</taxon>
        <taxon>Papilionidae</taxon>
        <taxon>Papilioninae</taxon>
        <taxon>Iphiclides</taxon>
    </lineage>
</organism>
<protein>
    <submittedName>
        <fullName evidence="2">Uncharacterized protein</fullName>
    </submittedName>
</protein>
<gene>
    <name evidence="2" type="ORF">IPOD504_LOCUS2817</name>
</gene>
<keyword evidence="3" id="KW-1185">Reference proteome</keyword>
<dbReference type="EMBL" id="OW152824">
    <property type="protein sequence ID" value="CAH2040799.1"/>
    <property type="molecule type" value="Genomic_DNA"/>
</dbReference>